<dbReference type="EMBL" id="OV696692">
    <property type="protein sequence ID" value="CAH1269535.1"/>
    <property type="molecule type" value="Genomic_DNA"/>
</dbReference>
<accession>A0A8K0A7K5</accession>
<evidence type="ECO:0000313" key="3">
    <source>
        <dbReference type="Proteomes" id="UP000838412"/>
    </source>
</evidence>
<dbReference type="Proteomes" id="UP000838412">
    <property type="component" value="Chromosome 7"/>
</dbReference>
<evidence type="ECO:0000256" key="1">
    <source>
        <dbReference type="SAM" id="MobiDB-lite"/>
    </source>
</evidence>
<reference evidence="2" key="1">
    <citation type="submission" date="2022-01" db="EMBL/GenBank/DDBJ databases">
        <authorList>
            <person name="Braso-Vives M."/>
        </authorList>
    </citation>
    <scope>NUCLEOTIDE SEQUENCE</scope>
</reference>
<feature type="compositionally biased region" description="Basic and acidic residues" evidence="1">
    <location>
        <begin position="151"/>
        <end position="162"/>
    </location>
</feature>
<feature type="region of interest" description="Disordered" evidence="1">
    <location>
        <begin position="345"/>
        <end position="364"/>
    </location>
</feature>
<organism evidence="2 3">
    <name type="scientific">Branchiostoma lanceolatum</name>
    <name type="common">Common lancelet</name>
    <name type="synonym">Amphioxus lanceolatum</name>
    <dbReference type="NCBI Taxonomy" id="7740"/>
    <lineage>
        <taxon>Eukaryota</taxon>
        <taxon>Metazoa</taxon>
        <taxon>Chordata</taxon>
        <taxon>Cephalochordata</taxon>
        <taxon>Leptocardii</taxon>
        <taxon>Amphioxiformes</taxon>
        <taxon>Branchiostomatidae</taxon>
        <taxon>Branchiostoma</taxon>
    </lineage>
</organism>
<name>A0A8K0A7K5_BRALA</name>
<proteinExistence type="predicted"/>
<protein>
    <submittedName>
        <fullName evidence="2">Hypp4199 protein</fullName>
    </submittedName>
</protein>
<sequence length="787" mass="87581">MFDLSNNLPGSIELGAVNPGRSCGDLRNTLSTISIQAPAVVLATDDSVADILVPNTLKQCRKVWEYNGGITVGLVGNSISRLVSMATQNTGSGDVAMSFVQTQDTSTLTTTNVTHYNTKNITCIHLTRGEHAKFFFNVSPIQHQTHYPQTTKKDYTQKDHSTHQVSTTHEPDLKEPPAPDFVLISVVVSAVVGLVLVSVLLWKVCSEEERNDDDGHIWTIPPGVAFPGLLRSSSLPASSSTEIASDDAASCRSLPAALHSIEPTYSEIPDDIAAAQRPLPGLPNVYWEIPDDAISGVIRPASIPGCARGGVQDDAASFRSLPAVLQSIEPTYSQVPDHMAAAQISLPAPPRPHTDSEIPDDEGSGPVPFYADTAELSFHIVRNRRQRRRMHRCGRSITTYGSGGLNKVQRSPFYRKAPEIERKRDHRQLKTALVSQPAKQGARTYVNVTDPILSRGKKVTEAQIPGEGTRNTPRRASLSTLPNTYWPWEIQGEGARSTPRRASLPTLPNTYWPWEIPGEGTRCTPRRASLCILLNTYWPWEIRGEGTLSIPRRSSPSFVTPQNTYCPWETTGEGTRNTQRRTSVPLVTLPNTYWPWGIPGDETWNTQRRTSLPLVTLPNTYWPWEIPGDETRNTQRRTSLPLVTLPNTYWPWEIPGDETCNTQRRTSLPLVTLPNTYWPWEIPGDETCNTQRRTSLPLVTLPNTYWPWEIPGDETRSTQRRASLPLVTLPNTYWPWEIPGDETCNTQRRASLPLVTLPNTYLPWEIPGEGTRNTPQETFSLPLPITS</sequence>
<evidence type="ECO:0000313" key="2">
    <source>
        <dbReference type="EMBL" id="CAH1269535.1"/>
    </source>
</evidence>
<keyword evidence="3" id="KW-1185">Reference proteome</keyword>
<feature type="region of interest" description="Disordered" evidence="1">
    <location>
        <begin position="147"/>
        <end position="174"/>
    </location>
</feature>
<dbReference type="AlphaFoldDB" id="A0A8K0A7K5"/>
<gene>
    <name evidence="2" type="primary">Hypp4199</name>
    <name evidence="2" type="ORF">BLAG_LOCUS22151</name>
</gene>